<protein>
    <submittedName>
        <fullName evidence="1">Uncharacterized protein</fullName>
    </submittedName>
</protein>
<gene>
    <name evidence="1" type="ORF">VNO77_16190</name>
</gene>
<keyword evidence="2" id="KW-1185">Reference proteome</keyword>
<reference evidence="1 2" key="1">
    <citation type="submission" date="2024-01" db="EMBL/GenBank/DDBJ databases">
        <title>The genomes of 5 underutilized Papilionoideae crops provide insights into root nodulation and disease resistanc.</title>
        <authorList>
            <person name="Jiang F."/>
        </authorList>
    </citation>
    <scope>NUCLEOTIDE SEQUENCE [LARGE SCALE GENOMIC DNA]</scope>
    <source>
        <strain evidence="1">LVBAO_FW01</strain>
        <tissue evidence="1">Leaves</tissue>
    </source>
</reference>
<organism evidence="1 2">
    <name type="scientific">Canavalia gladiata</name>
    <name type="common">Sword bean</name>
    <name type="synonym">Dolichos gladiatus</name>
    <dbReference type="NCBI Taxonomy" id="3824"/>
    <lineage>
        <taxon>Eukaryota</taxon>
        <taxon>Viridiplantae</taxon>
        <taxon>Streptophyta</taxon>
        <taxon>Embryophyta</taxon>
        <taxon>Tracheophyta</taxon>
        <taxon>Spermatophyta</taxon>
        <taxon>Magnoliopsida</taxon>
        <taxon>eudicotyledons</taxon>
        <taxon>Gunneridae</taxon>
        <taxon>Pentapetalae</taxon>
        <taxon>rosids</taxon>
        <taxon>fabids</taxon>
        <taxon>Fabales</taxon>
        <taxon>Fabaceae</taxon>
        <taxon>Papilionoideae</taxon>
        <taxon>50 kb inversion clade</taxon>
        <taxon>NPAAA clade</taxon>
        <taxon>indigoferoid/millettioid clade</taxon>
        <taxon>Phaseoleae</taxon>
        <taxon>Canavalia</taxon>
    </lineage>
</organism>
<comment type="caution">
    <text evidence="1">The sequence shown here is derived from an EMBL/GenBank/DDBJ whole genome shotgun (WGS) entry which is preliminary data.</text>
</comment>
<sequence>MAPLVSPNLSQFVCFCIALVLHIKPHKKDKICINSMQGTVGSGAISWTNDSLIEIQSHIVDYGIAMVDLIIKKPGFGQALKSSDVEGPIYLSNC</sequence>
<dbReference type="EMBL" id="JAYMYQ010000003">
    <property type="protein sequence ID" value="KAK7345584.1"/>
    <property type="molecule type" value="Genomic_DNA"/>
</dbReference>
<dbReference type="AlphaFoldDB" id="A0AAN9M0Q5"/>
<name>A0AAN9M0Q5_CANGL</name>
<evidence type="ECO:0000313" key="1">
    <source>
        <dbReference type="EMBL" id="KAK7345584.1"/>
    </source>
</evidence>
<evidence type="ECO:0000313" key="2">
    <source>
        <dbReference type="Proteomes" id="UP001367508"/>
    </source>
</evidence>
<accession>A0AAN9M0Q5</accession>
<dbReference type="Proteomes" id="UP001367508">
    <property type="component" value="Unassembled WGS sequence"/>
</dbReference>
<proteinExistence type="predicted"/>